<protein>
    <submittedName>
        <fullName evidence="1">Uncharacterized protein</fullName>
    </submittedName>
</protein>
<organism evidence="1">
    <name type="scientific">viral metagenome</name>
    <dbReference type="NCBI Taxonomy" id="1070528"/>
    <lineage>
        <taxon>unclassified sequences</taxon>
        <taxon>metagenomes</taxon>
        <taxon>organismal metagenomes</taxon>
    </lineage>
</organism>
<reference evidence="1" key="1">
    <citation type="submission" date="2020-03" db="EMBL/GenBank/DDBJ databases">
        <title>The deep terrestrial virosphere.</title>
        <authorList>
            <person name="Holmfeldt K."/>
            <person name="Nilsson E."/>
            <person name="Simone D."/>
            <person name="Lopez-Fernandez M."/>
            <person name="Wu X."/>
            <person name="de Brujin I."/>
            <person name="Lundin D."/>
            <person name="Andersson A."/>
            <person name="Bertilsson S."/>
            <person name="Dopson M."/>
        </authorList>
    </citation>
    <scope>NUCLEOTIDE SEQUENCE</scope>
    <source>
        <strain evidence="1">MM171A01743</strain>
        <strain evidence="2">MM171B00346</strain>
    </source>
</reference>
<accession>A0A6M3LT56</accession>
<evidence type="ECO:0000313" key="2">
    <source>
        <dbReference type="EMBL" id="QJB04331.1"/>
    </source>
</evidence>
<proteinExistence type="predicted"/>
<dbReference type="AlphaFoldDB" id="A0A6M3LT56"/>
<name>A0A6M3LT56_9ZZZZ</name>
<gene>
    <name evidence="1" type="ORF">MM171A01743_0011</name>
    <name evidence="2" type="ORF">MM171B00346_0043</name>
</gene>
<dbReference type="EMBL" id="MT143585">
    <property type="protein sequence ID" value="QJA98497.1"/>
    <property type="molecule type" value="Genomic_DNA"/>
</dbReference>
<evidence type="ECO:0000313" key="1">
    <source>
        <dbReference type="EMBL" id="QJA98497.1"/>
    </source>
</evidence>
<dbReference type="EMBL" id="MT143879">
    <property type="protein sequence ID" value="QJB04331.1"/>
    <property type="molecule type" value="Genomic_DNA"/>
</dbReference>
<sequence length="152" mass="17552">MSFETTIPVYEQFILHSDWQETSKRDTKTFRAQIKELKRARLDYNIYHSKGNDPEVKTKIRINGRQVVEKVIPWQETAIGSADVLGDIREDNNIEIWFGSDLGRWSELVFNVTAILGYDEKPAPLCPFPLLGIIRQNAPILCTIWDRLFGGQ</sequence>